<gene>
    <name evidence="1" type="ORF">SK128_012737</name>
</gene>
<name>A0AAN8WND2_HALRR</name>
<dbReference type="Proteomes" id="UP001381693">
    <property type="component" value="Unassembled WGS sequence"/>
</dbReference>
<sequence length="134" mass="14417">MIIIAGPAALAPALIGSTLINGPVAFRCKQRNSSDRNLSSEESPAPYFDNRCVETDSASLWEPTINSSFPSSENISMKSVLCPEYEFDRSVFTSTIASEWGLVCDEAWMSPLYQIVISAGCMLGDIVGGTIGDK</sequence>
<reference evidence="1 2" key="1">
    <citation type="submission" date="2023-11" db="EMBL/GenBank/DDBJ databases">
        <title>Halocaridina rubra genome assembly.</title>
        <authorList>
            <person name="Smith C."/>
        </authorList>
    </citation>
    <scope>NUCLEOTIDE SEQUENCE [LARGE SCALE GENOMIC DNA]</scope>
    <source>
        <strain evidence="1">EP-1</strain>
        <tissue evidence="1">Whole</tissue>
    </source>
</reference>
<dbReference type="AlphaFoldDB" id="A0AAN8WND2"/>
<dbReference type="EMBL" id="JAXCGZ010016986">
    <property type="protein sequence ID" value="KAK7069297.1"/>
    <property type="molecule type" value="Genomic_DNA"/>
</dbReference>
<proteinExistence type="predicted"/>
<comment type="caution">
    <text evidence="1">The sequence shown here is derived from an EMBL/GenBank/DDBJ whole genome shotgun (WGS) entry which is preliminary data.</text>
</comment>
<accession>A0AAN8WND2</accession>
<organism evidence="1 2">
    <name type="scientific">Halocaridina rubra</name>
    <name type="common">Hawaiian red shrimp</name>
    <dbReference type="NCBI Taxonomy" id="373956"/>
    <lineage>
        <taxon>Eukaryota</taxon>
        <taxon>Metazoa</taxon>
        <taxon>Ecdysozoa</taxon>
        <taxon>Arthropoda</taxon>
        <taxon>Crustacea</taxon>
        <taxon>Multicrustacea</taxon>
        <taxon>Malacostraca</taxon>
        <taxon>Eumalacostraca</taxon>
        <taxon>Eucarida</taxon>
        <taxon>Decapoda</taxon>
        <taxon>Pleocyemata</taxon>
        <taxon>Caridea</taxon>
        <taxon>Atyoidea</taxon>
        <taxon>Atyidae</taxon>
        <taxon>Halocaridina</taxon>
    </lineage>
</organism>
<evidence type="ECO:0000313" key="2">
    <source>
        <dbReference type="Proteomes" id="UP001381693"/>
    </source>
</evidence>
<keyword evidence="2" id="KW-1185">Reference proteome</keyword>
<evidence type="ECO:0000313" key="1">
    <source>
        <dbReference type="EMBL" id="KAK7069297.1"/>
    </source>
</evidence>
<protein>
    <submittedName>
        <fullName evidence="1">Uncharacterized protein</fullName>
    </submittedName>
</protein>